<gene>
    <name evidence="2" type="ORF">DXH78_03105</name>
</gene>
<dbReference type="InterPro" id="IPR009506">
    <property type="entry name" value="YjiS-like"/>
</dbReference>
<organism evidence="2 3">
    <name type="scientific">Undibacter mobilis</name>
    <dbReference type="NCBI Taxonomy" id="2292256"/>
    <lineage>
        <taxon>Bacteria</taxon>
        <taxon>Pseudomonadati</taxon>
        <taxon>Pseudomonadota</taxon>
        <taxon>Alphaproteobacteria</taxon>
        <taxon>Hyphomicrobiales</taxon>
        <taxon>Nitrobacteraceae</taxon>
        <taxon>Undibacter</taxon>
    </lineage>
</organism>
<dbReference type="AlphaFoldDB" id="A0A371BDR9"/>
<dbReference type="RefSeq" id="WP_115517693.1">
    <property type="nucleotide sequence ID" value="NZ_QRGO01000001.1"/>
</dbReference>
<reference evidence="3" key="1">
    <citation type="submission" date="2018-08" db="EMBL/GenBank/DDBJ databases">
        <authorList>
            <person name="Kim S.-J."/>
            <person name="Jung G.-Y."/>
        </authorList>
    </citation>
    <scope>NUCLEOTIDE SEQUENCE [LARGE SCALE GENOMIC DNA]</scope>
    <source>
        <strain evidence="3">GY_H</strain>
    </source>
</reference>
<dbReference type="Pfam" id="PF06568">
    <property type="entry name" value="YjiS-like"/>
    <property type="match status" value="1"/>
</dbReference>
<dbReference type="Proteomes" id="UP000263993">
    <property type="component" value="Unassembled WGS sequence"/>
</dbReference>
<accession>A0A371BDR9</accession>
<sequence>MTTAYPVLPLAAGTLARVLGNVLNFAVVSVKAATRAIRHRRDARMLAGLDSRMLADIGITRSDVNDAFAAPLWEDPTTLLSERAIERRMNRARLRTIAWDGDNKAFRRPPTNRPARQAV</sequence>
<dbReference type="OrthoDB" id="7861975at2"/>
<evidence type="ECO:0000313" key="3">
    <source>
        <dbReference type="Proteomes" id="UP000263993"/>
    </source>
</evidence>
<protein>
    <submittedName>
        <fullName evidence="2">DUF1127 domain-containing protein</fullName>
    </submittedName>
</protein>
<comment type="caution">
    <text evidence="2">The sequence shown here is derived from an EMBL/GenBank/DDBJ whole genome shotgun (WGS) entry which is preliminary data.</text>
</comment>
<dbReference type="EMBL" id="QRGO01000001">
    <property type="protein sequence ID" value="RDV05667.1"/>
    <property type="molecule type" value="Genomic_DNA"/>
</dbReference>
<evidence type="ECO:0000259" key="1">
    <source>
        <dbReference type="Pfam" id="PF06568"/>
    </source>
</evidence>
<feature type="domain" description="YjiS-like" evidence="1">
    <location>
        <begin position="32"/>
        <end position="64"/>
    </location>
</feature>
<proteinExistence type="predicted"/>
<name>A0A371BDR9_9BRAD</name>
<keyword evidence="3" id="KW-1185">Reference proteome</keyword>
<evidence type="ECO:0000313" key="2">
    <source>
        <dbReference type="EMBL" id="RDV05667.1"/>
    </source>
</evidence>